<dbReference type="Proteomes" id="UP000567179">
    <property type="component" value="Unassembled WGS sequence"/>
</dbReference>
<protein>
    <submittedName>
        <fullName evidence="2">Uncharacterized protein</fullName>
    </submittedName>
</protein>
<comment type="caution">
    <text evidence="2">The sequence shown here is derived from an EMBL/GenBank/DDBJ whole genome shotgun (WGS) entry which is preliminary data.</text>
</comment>
<dbReference type="CDD" id="cd00067">
    <property type="entry name" value="GAL4"/>
    <property type="match status" value="1"/>
</dbReference>
<gene>
    <name evidence="2" type="ORF">D9619_013249</name>
</gene>
<keyword evidence="3" id="KW-1185">Reference proteome</keyword>
<feature type="compositionally biased region" description="Polar residues" evidence="1">
    <location>
        <begin position="270"/>
        <end position="282"/>
    </location>
</feature>
<organism evidence="2 3">
    <name type="scientific">Psilocybe cf. subviscida</name>
    <dbReference type="NCBI Taxonomy" id="2480587"/>
    <lineage>
        <taxon>Eukaryota</taxon>
        <taxon>Fungi</taxon>
        <taxon>Dikarya</taxon>
        <taxon>Basidiomycota</taxon>
        <taxon>Agaricomycotina</taxon>
        <taxon>Agaricomycetes</taxon>
        <taxon>Agaricomycetidae</taxon>
        <taxon>Agaricales</taxon>
        <taxon>Agaricineae</taxon>
        <taxon>Strophariaceae</taxon>
        <taxon>Psilocybe</taxon>
    </lineage>
</organism>
<feature type="region of interest" description="Disordered" evidence="1">
    <location>
        <begin position="232"/>
        <end position="251"/>
    </location>
</feature>
<feature type="compositionally biased region" description="Low complexity" evidence="1">
    <location>
        <begin position="256"/>
        <end position="269"/>
    </location>
</feature>
<proteinExistence type="predicted"/>
<dbReference type="EMBL" id="JAACJJ010000004">
    <property type="protein sequence ID" value="KAF5328374.1"/>
    <property type="molecule type" value="Genomic_DNA"/>
</dbReference>
<evidence type="ECO:0000313" key="2">
    <source>
        <dbReference type="EMBL" id="KAF5328374.1"/>
    </source>
</evidence>
<evidence type="ECO:0000313" key="3">
    <source>
        <dbReference type="Proteomes" id="UP000567179"/>
    </source>
</evidence>
<evidence type="ECO:0000256" key="1">
    <source>
        <dbReference type="SAM" id="MobiDB-lite"/>
    </source>
</evidence>
<sequence>MTTFAYFDLEQTVRGNMVDLPTFETYNVQYQSPTSGVHYEPTSHQDAVYKSTSLQHFGFSPGGNGSPSFSSDHSQSSVQGSRFWENGIASGGTFEGTAYAATCTSSTVGIPASVAQWHADYLHSSDGHIQASMINPPPLLDPFQMSTCATHEMDGLSAAQMPPEALYIPTQLVPSFRHTMIPHPSAPSIGTAADPAMIQVAAHQPVPPECQSTYSTLAGNIEFLEKLRLDSGSRNPCSRRASPSFAESPCWPVAASSSSSFKRPRSPSSTALSYPQTENGTRQVAFLDERSTKGSLSGAVDPSPDVPDTWIPTQLMFVDRDSGRGASGSNSAKRARMGDSSSPSSSLLSQSSPSSPAVTSKSASGLSAVTIEEAPPVTKHPKNVKEPRKPSLACLFCRERKIGCGRPPEGSEDMTCK</sequence>
<reference evidence="2 3" key="1">
    <citation type="journal article" date="2020" name="ISME J.">
        <title>Uncovering the hidden diversity of litter-decomposition mechanisms in mushroom-forming fungi.</title>
        <authorList>
            <person name="Floudas D."/>
            <person name="Bentzer J."/>
            <person name="Ahren D."/>
            <person name="Johansson T."/>
            <person name="Persson P."/>
            <person name="Tunlid A."/>
        </authorList>
    </citation>
    <scope>NUCLEOTIDE SEQUENCE [LARGE SCALE GENOMIC DNA]</scope>
    <source>
        <strain evidence="2 3">CBS 101986</strain>
    </source>
</reference>
<dbReference type="OrthoDB" id="39175at2759"/>
<dbReference type="InterPro" id="IPR001138">
    <property type="entry name" value="Zn2Cys6_DnaBD"/>
</dbReference>
<name>A0A8H5BSD9_9AGAR</name>
<feature type="compositionally biased region" description="Low complexity" evidence="1">
    <location>
        <begin position="340"/>
        <end position="364"/>
    </location>
</feature>
<dbReference type="GO" id="GO:0000981">
    <property type="term" value="F:DNA-binding transcription factor activity, RNA polymerase II-specific"/>
    <property type="evidence" value="ECO:0007669"/>
    <property type="project" value="InterPro"/>
</dbReference>
<dbReference type="AlphaFoldDB" id="A0A8H5BSD9"/>
<feature type="region of interest" description="Disordered" evidence="1">
    <location>
        <begin position="256"/>
        <end position="390"/>
    </location>
</feature>
<dbReference type="GO" id="GO:0008270">
    <property type="term" value="F:zinc ion binding"/>
    <property type="evidence" value="ECO:0007669"/>
    <property type="project" value="InterPro"/>
</dbReference>
<accession>A0A8H5BSD9</accession>